<keyword evidence="2" id="KW-1185">Reference proteome</keyword>
<gene>
    <name evidence="1" type="ORF">NUW54_g2873</name>
</gene>
<protein>
    <submittedName>
        <fullName evidence="1">Uncharacterized protein</fullName>
    </submittedName>
</protein>
<reference evidence="1" key="1">
    <citation type="submission" date="2022-08" db="EMBL/GenBank/DDBJ databases">
        <title>Genome Sequence of Pycnoporus sanguineus.</title>
        <authorList>
            <person name="Buettner E."/>
        </authorList>
    </citation>
    <scope>NUCLEOTIDE SEQUENCE</scope>
    <source>
        <strain evidence="1">CG-C14</strain>
    </source>
</reference>
<dbReference type="Proteomes" id="UP001144978">
    <property type="component" value="Unassembled WGS sequence"/>
</dbReference>
<evidence type="ECO:0000313" key="1">
    <source>
        <dbReference type="EMBL" id="KAJ3009187.1"/>
    </source>
</evidence>
<proteinExistence type="predicted"/>
<comment type="caution">
    <text evidence="1">The sequence shown here is derived from an EMBL/GenBank/DDBJ whole genome shotgun (WGS) entry which is preliminary data.</text>
</comment>
<accession>A0ACC1Q557</accession>
<organism evidence="1 2">
    <name type="scientific">Trametes sanguinea</name>
    <dbReference type="NCBI Taxonomy" id="158606"/>
    <lineage>
        <taxon>Eukaryota</taxon>
        <taxon>Fungi</taxon>
        <taxon>Dikarya</taxon>
        <taxon>Basidiomycota</taxon>
        <taxon>Agaricomycotina</taxon>
        <taxon>Agaricomycetes</taxon>
        <taxon>Polyporales</taxon>
        <taxon>Polyporaceae</taxon>
        <taxon>Trametes</taxon>
    </lineage>
</organism>
<sequence>MSFYANRSTSALSTSSVASSTVVVQQRSRRQPSSYPDSAIDSPPHAGFYKAVPDQSSNDIDSLPQSIRRVQSAFREIASDLVVYERQRVEAKSRYKIKAFFFGTSSFTKLLDGSSAHAMKAYAVLHQHGAIYRERGPAEDDELREGLKKEVQNLRQVIEEDQAKSKEIREGFSRFCDEVCTFKLEVEQKHKAAMKKSKSVFEEYATKLNALERDLKTVAEDIAASEIAFSASLAHRLLLKRLPDIKAKASARIMHTRRRKQRKPVDQLGQKHDRLVELDKSLGKMVRVLHEFANNANTLVNVWDAIVNQFCELDALLETVICGSHITPFFGMKLDNTYDAYEELKDILYKITDSDDRVGSSLIDPTQLVCAMRVAPAGFHRPIRRVYDGYASARGRPSHFVPSRAHHGMIHADLACTSIALPPAAEHIKWALTDSDCSSMSTTVTTNAAADHILIVHCSLAHVMTINI</sequence>
<name>A0ACC1Q557_9APHY</name>
<dbReference type="EMBL" id="JANSHE010000572">
    <property type="protein sequence ID" value="KAJ3009187.1"/>
    <property type="molecule type" value="Genomic_DNA"/>
</dbReference>
<evidence type="ECO:0000313" key="2">
    <source>
        <dbReference type="Proteomes" id="UP001144978"/>
    </source>
</evidence>